<organism evidence="2 3">
    <name type="scientific">Didymella pomorum</name>
    <dbReference type="NCBI Taxonomy" id="749634"/>
    <lineage>
        <taxon>Eukaryota</taxon>
        <taxon>Fungi</taxon>
        <taxon>Dikarya</taxon>
        <taxon>Ascomycota</taxon>
        <taxon>Pezizomycotina</taxon>
        <taxon>Dothideomycetes</taxon>
        <taxon>Pleosporomycetidae</taxon>
        <taxon>Pleosporales</taxon>
        <taxon>Pleosporineae</taxon>
        <taxon>Didymellaceae</taxon>
        <taxon>Didymella</taxon>
    </lineage>
</organism>
<dbReference type="PANTHER" id="PTHR24148:SF64">
    <property type="entry name" value="HETEROKARYON INCOMPATIBILITY DOMAIN-CONTAINING PROTEIN"/>
    <property type="match status" value="1"/>
</dbReference>
<sequence length="615" mass="69470">MADNPFKYLPLDSGVTTIRLLHLLPGEAGSPLHCTIEHVLLAHNVKYVALSYAWKDTYLYPNEESTGTEHLMVNDDYCLLIGKNLASFLRQVRDAEKPPQTMWIDAICINQTDIRERNMHVIKMGDIYRKADKVIVWLGPHRDDSDLALGVLKTMEALGDYREEKKSHGEVRFWDNSDKTKLLELNQSKDAHRSWVGLVKLFGRAWWRRTWVVQEALLPRDFIFKCGNSDVNWSTIWHALENLWLHDQWACEQLPFGKELLNACNPGRTLLWMRSNRDKGSRDLVQLLYHLRPSQSSDPKDKVYGVLGLASDGRQMVPEANYELKVEHIYAKLYQTMSVVRGNLDWLTLATGSRYVSMNTCRSVLGDVPFGFCAAGDSKPQINIDLDSRHCSIKGYIFDEVDGLGGCQDPGAPNAELLQPSTGVSAYPDDAAILEAIWMTLVADQDFEGTPTAWKAPAKFGTLYLMEAQMTLNDLESNGEALGNPSAFQIWVQRNAALVIDAQTVAERTKAERVYEPADGSTLDALAGFHRRLQSTVKNRRFVVTKRGYIGIANDDVRRGDKVCLLHGGRMPVILRQVEENFAFFGEAYVHGMMQGELWPCADLPDVEAREFCVL</sequence>
<dbReference type="InterPro" id="IPR010730">
    <property type="entry name" value="HET"/>
</dbReference>
<evidence type="ECO:0000313" key="2">
    <source>
        <dbReference type="EMBL" id="KAJ4406288.1"/>
    </source>
</evidence>
<dbReference type="OrthoDB" id="5416609at2759"/>
<proteinExistence type="predicted"/>
<dbReference type="Proteomes" id="UP001140510">
    <property type="component" value="Unassembled WGS sequence"/>
</dbReference>
<evidence type="ECO:0000313" key="3">
    <source>
        <dbReference type="Proteomes" id="UP001140510"/>
    </source>
</evidence>
<feature type="domain" description="Heterokaryon incompatibility" evidence="1">
    <location>
        <begin position="47"/>
        <end position="215"/>
    </location>
</feature>
<accession>A0A9W9D7Y2</accession>
<evidence type="ECO:0000259" key="1">
    <source>
        <dbReference type="Pfam" id="PF06985"/>
    </source>
</evidence>
<dbReference type="EMBL" id="JAPEVA010000028">
    <property type="protein sequence ID" value="KAJ4406288.1"/>
    <property type="molecule type" value="Genomic_DNA"/>
</dbReference>
<keyword evidence="3" id="KW-1185">Reference proteome</keyword>
<comment type="caution">
    <text evidence="2">The sequence shown here is derived from an EMBL/GenBank/DDBJ whole genome shotgun (WGS) entry which is preliminary data.</text>
</comment>
<dbReference type="Pfam" id="PF26639">
    <property type="entry name" value="Het-6_barrel"/>
    <property type="match status" value="1"/>
</dbReference>
<reference evidence="2" key="1">
    <citation type="submission" date="2022-10" db="EMBL/GenBank/DDBJ databases">
        <title>Tapping the CABI collections for fungal endophytes: first genome assemblies for Collariella, Neodidymelliopsis, Ascochyta clinopodiicola, Didymella pomorum, Didymosphaeria variabile, Neocosmospora piperis and Neocucurbitaria cava.</title>
        <authorList>
            <person name="Hill R."/>
        </authorList>
    </citation>
    <scope>NUCLEOTIDE SEQUENCE</scope>
    <source>
        <strain evidence="2">IMI 355091</strain>
    </source>
</reference>
<dbReference type="AlphaFoldDB" id="A0A9W9D7Y2"/>
<dbReference type="InterPro" id="IPR052895">
    <property type="entry name" value="HetReg/Transcr_Mod"/>
</dbReference>
<dbReference type="PANTHER" id="PTHR24148">
    <property type="entry name" value="ANKYRIN REPEAT DOMAIN-CONTAINING PROTEIN 39 HOMOLOG-RELATED"/>
    <property type="match status" value="1"/>
</dbReference>
<name>A0A9W9D7Y2_9PLEO</name>
<gene>
    <name evidence="2" type="ORF">N0V91_004742</name>
</gene>
<dbReference type="Pfam" id="PF06985">
    <property type="entry name" value="HET"/>
    <property type="match status" value="1"/>
</dbReference>
<protein>
    <recommendedName>
        <fullName evidence="1">Heterokaryon incompatibility domain-containing protein</fullName>
    </recommendedName>
</protein>